<reference evidence="4 5" key="1">
    <citation type="submission" date="2023-11" db="EMBL/GenBank/DDBJ databases">
        <title>Halocaridina rubra genome assembly.</title>
        <authorList>
            <person name="Smith C."/>
        </authorList>
    </citation>
    <scope>NUCLEOTIDE SEQUENCE [LARGE SCALE GENOMIC DNA]</scope>
    <source>
        <strain evidence="4">EP-1</strain>
        <tissue evidence="4">Whole</tissue>
    </source>
</reference>
<evidence type="ECO:0000256" key="2">
    <source>
        <dbReference type="ARBA" id="ARBA00046233"/>
    </source>
</evidence>
<dbReference type="GO" id="GO:1990904">
    <property type="term" value="C:ribonucleoprotein complex"/>
    <property type="evidence" value="ECO:0007669"/>
    <property type="project" value="TreeGrafter"/>
</dbReference>
<accession>A0AAN9A7A2</accession>
<dbReference type="Proteomes" id="UP001381693">
    <property type="component" value="Unassembled WGS sequence"/>
</dbReference>
<dbReference type="PANTHER" id="PTHR22997">
    <property type="entry name" value="PIH1 DOMAIN-CONTAINING PROTEIN 1"/>
    <property type="match status" value="1"/>
</dbReference>
<gene>
    <name evidence="4" type="primary">PIH1D1</name>
    <name evidence="4" type="ORF">SK128_015637</name>
</gene>
<dbReference type="EMBL" id="JAXCGZ010013451">
    <property type="protein sequence ID" value="KAK7072517.1"/>
    <property type="molecule type" value="Genomic_DNA"/>
</dbReference>
<dbReference type="GO" id="GO:0097255">
    <property type="term" value="C:R2TP complex"/>
    <property type="evidence" value="ECO:0007669"/>
    <property type="project" value="TreeGrafter"/>
</dbReference>
<dbReference type="GO" id="GO:0005737">
    <property type="term" value="C:cytoplasm"/>
    <property type="evidence" value="ECO:0007669"/>
    <property type="project" value="TreeGrafter"/>
</dbReference>
<dbReference type="Pfam" id="PF08190">
    <property type="entry name" value="PIH1"/>
    <property type="match status" value="1"/>
</dbReference>
<evidence type="ECO:0000256" key="1">
    <source>
        <dbReference type="ARBA" id="ARBA00008511"/>
    </source>
</evidence>
<evidence type="ECO:0000313" key="4">
    <source>
        <dbReference type="EMBL" id="KAK7072517.1"/>
    </source>
</evidence>
<dbReference type="InterPro" id="IPR012981">
    <property type="entry name" value="PIH1_N"/>
</dbReference>
<evidence type="ECO:0000313" key="5">
    <source>
        <dbReference type="Proteomes" id="UP001381693"/>
    </source>
</evidence>
<dbReference type="InterPro" id="IPR050734">
    <property type="entry name" value="PIH1/Kintoun_subfamily"/>
</dbReference>
<comment type="similarity">
    <text evidence="1">Belongs to the PIH1 family.</text>
</comment>
<dbReference type="GO" id="GO:0000492">
    <property type="term" value="P:box C/D snoRNP assembly"/>
    <property type="evidence" value="ECO:0007669"/>
    <property type="project" value="TreeGrafter"/>
</dbReference>
<dbReference type="PANTHER" id="PTHR22997:SF0">
    <property type="entry name" value="PIH1 DOMAIN-CONTAINING PROTEIN 1"/>
    <property type="match status" value="1"/>
</dbReference>
<proteinExistence type="inferred from homology"/>
<feature type="domain" description="PIH1 N-terminal" evidence="3">
    <location>
        <begin position="12"/>
        <end position="124"/>
    </location>
</feature>
<protein>
    <submittedName>
        <fullName evidence="4">PIH1 domain-containing protein 1</fullName>
    </submittedName>
</protein>
<name>A0AAN9A7A2_HALRR</name>
<keyword evidence="5" id="KW-1185">Reference proteome</keyword>
<comment type="caution">
    <text evidence="4">The sequence shown here is derived from an EMBL/GenBank/DDBJ whole genome shotgun (WGS) entry which is preliminary data.</text>
</comment>
<dbReference type="AlphaFoldDB" id="A0AAN9A7A2"/>
<sequence length="192" mass="22038">MITKSRRYHYTTEGICVKTKDDKRNKIFINVCTSDTIPTPEDITDKELITILESEEPSDFRIPMSIGQPHSEVDKSGEACVAYDVIISPQFFDKMSNSPLFRNFFMVATLEGIEEKYSNSLDKNVEHQRGILSYEDSLFQISTLKTCIKRFHSHGGTSVFAGYYLQYEVLIATMQNDYMNNLICLFACKDVH</sequence>
<dbReference type="GO" id="GO:0006364">
    <property type="term" value="P:rRNA processing"/>
    <property type="evidence" value="ECO:0007669"/>
    <property type="project" value="TreeGrafter"/>
</dbReference>
<evidence type="ECO:0000259" key="3">
    <source>
        <dbReference type="Pfam" id="PF08190"/>
    </source>
</evidence>
<comment type="function">
    <text evidence="2">Involved in the assembly of C/D box small nucleolar ribonucleoprotein (snoRNP) particles. Recruits the SWI/SNF complex to the core promoter of rRNA genes and enhances pre-rRNA transcription. Mediates interaction of TELO2 with the R2TP complex which is necessary for the stability of MTOR and SMG1. Positively regulates the assembly and activity of the mTORC1 complex.</text>
</comment>
<organism evidence="4 5">
    <name type="scientific">Halocaridina rubra</name>
    <name type="common">Hawaiian red shrimp</name>
    <dbReference type="NCBI Taxonomy" id="373956"/>
    <lineage>
        <taxon>Eukaryota</taxon>
        <taxon>Metazoa</taxon>
        <taxon>Ecdysozoa</taxon>
        <taxon>Arthropoda</taxon>
        <taxon>Crustacea</taxon>
        <taxon>Multicrustacea</taxon>
        <taxon>Malacostraca</taxon>
        <taxon>Eumalacostraca</taxon>
        <taxon>Eucarida</taxon>
        <taxon>Decapoda</taxon>
        <taxon>Pleocyemata</taxon>
        <taxon>Caridea</taxon>
        <taxon>Atyoidea</taxon>
        <taxon>Atyidae</taxon>
        <taxon>Halocaridina</taxon>
    </lineage>
</organism>